<dbReference type="RefSeq" id="WP_377123313.1">
    <property type="nucleotide sequence ID" value="NZ_JBHRSD010000014.1"/>
</dbReference>
<dbReference type="Proteomes" id="UP001595453">
    <property type="component" value="Unassembled WGS sequence"/>
</dbReference>
<comment type="caution">
    <text evidence="3">The sequence shown here is derived from an EMBL/GenBank/DDBJ whole genome shotgun (WGS) entry which is preliminary data.</text>
</comment>
<evidence type="ECO:0000256" key="1">
    <source>
        <dbReference type="SAM" id="MobiDB-lite"/>
    </source>
</evidence>
<name>A0ABV7CJ97_9GAMM</name>
<evidence type="ECO:0000256" key="2">
    <source>
        <dbReference type="SAM" id="SignalP"/>
    </source>
</evidence>
<dbReference type="EMBL" id="JBHRSD010000014">
    <property type="protein sequence ID" value="MFC3032626.1"/>
    <property type="molecule type" value="Genomic_DNA"/>
</dbReference>
<gene>
    <name evidence="3" type="ORF">ACFOEE_08850</name>
</gene>
<evidence type="ECO:0000313" key="3">
    <source>
        <dbReference type="EMBL" id="MFC3032626.1"/>
    </source>
</evidence>
<accession>A0ABV7CJ97</accession>
<evidence type="ECO:0000313" key="4">
    <source>
        <dbReference type="Proteomes" id="UP001595453"/>
    </source>
</evidence>
<keyword evidence="2" id="KW-0732">Signal</keyword>
<feature type="chain" id="PRO_5045416163" description="Lipoprotein" evidence="2">
    <location>
        <begin position="16"/>
        <end position="59"/>
    </location>
</feature>
<evidence type="ECO:0008006" key="5">
    <source>
        <dbReference type="Google" id="ProtNLM"/>
    </source>
</evidence>
<reference evidence="4" key="1">
    <citation type="journal article" date="2019" name="Int. J. Syst. Evol. Microbiol.">
        <title>The Global Catalogue of Microorganisms (GCM) 10K type strain sequencing project: providing services to taxonomists for standard genome sequencing and annotation.</title>
        <authorList>
            <consortium name="The Broad Institute Genomics Platform"/>
            <consortium name="The Broad Institute Genome Sequencing Center for Infectious Disease"/>
            <person name="Wu L."/>
            <person name="Ma J."/>
        </authorList>
    </citation>
    <scope>NUCLEOTIDE SEQUENCE [LARGE SCALE GENOMIC DNA]</scope>
    <source>
        <strain evidence="4">KCTC 42730</strain>
    </source>
</reference>
<feature type="signal peptide" evidence="2">
    <location>
        <begin position="1"/>
        <end position="15"/>
    </location>
</feature>
<dbReference type="PROSITE" id="PS51257">
    <property type="entry name" value="PROKAR_LIPOPROTEIN"/>
    <property type="match status" value="1"/>
</dbReference>
<organism evidence="3 4">
    <name type="scientific">Pseudoalteromonas fenneropenaei</name>
    <dbReference type="NCBI Taxonomy" id="1737459"/>
    <lineage>
        <taxon>Bacteria</taxon>
        <taxon>Pseudomonadati</taxon>
        <taxon>Pseudomonadota</taxon>
        <taxon>Gammaproteobacteria</taxon>
        <taxon>Alteromonadales</taxon>
        <taxon>Pseudoalteromonadaceae</taxon>
        <taxon>Pseudoalteromonas</taxon>
    </lineage>
</organism>
<protein>
    <recommendedName>
        <fullName evidence="5">Lipoprotein</fullName>
    </recommendedName>
</protein>
<keyword evidence="4" id="KW-1185">Reference proteome</keyword>
<proteinExistence type="predicted"/>
<sequence>MKTLILAFCSLSLLAGCQLTRVEGEVSDVKVKVATDDNNKSENSDGKFCPPGQAKKGKC</sequence>
<feature type="region of interest" description="Disordered" evidence="1">
    <location>
        <begin position="36"/>
        <end position="59"/>
    </location>
</feature>
<feature type="compositionally biased region" description="Basic and acidic residues" evidence="1">
    <location>
        <begin position="36"/>
        <end position="45"/>
    </location>
</feature>